<feature type="compositionally biased region" description="Pro residues" evidence="1">
    <location>
        <begin position="54"/>
        <end position="66"/>
    </location>
</feature>
<gene>
    <name evidence="2" type="ORF">PCOR1329_LOCUS13703</name>
</gene>
<dbReference type="EMBL" id="CAUYUJ010004063">
    <property type="protein sequence ID" value="CAK0807984.1"/>
    <property type="molecule type" value="Genomic_DNA"/>
</dbReference>
<sequence>ASLPDAMPEEDPPPSQPPSARSLADLWQGVIGAVGPPPLSLEGGPGLAAVGTPSAPPGPAVAPAPAPTGAGVEEAYSVHGDVARRGGPFWSLRAAHGVAAAARREEAAPAGVVAQLESAVGRCLDLIADTLGSSRPKDSGVANGAHSDGVILSF</sequence>
<organism evidence="2 3">
    <name type="scientific">Prorocentrum cordatum</name>
    <dbReference type="NCBI Taxonomy" id="2364126"/>
    <lineage>
        <taxon>Eukaryota</taxon>
        <taxon>Sar</taxon>
        <taxon>Alveolata</taxon>
        <taxon>Dinophyceae</taxon>
        <taxon>Prorocentrales</taxon>
        <taxon>Prorocentraceae</taxon>
        <taxon>Prorocentrum</taxon>
    </lineage>
</organism>
<comment type="caution">
    <text evidence="2">The sequence shown here is derived from an EMBL/GenBank/DDBJ whole genome shotgun (WGS) entry which is preliminary data.</text>
</comment>
<accession>A0ABN9QSA7</accession>
<name>A0ABN9QSA7_9DINO</name>
<reference evidence="2" key="1">
    <citation type="submission" date="2023-10" db="EMBL/GenBank/DDBJ databases">
        <authorList>
            <person name="Chen Y."/>
            <person name="Shah S."/>
            <person name="Dougan E. K."/>
            <person name="Thang M."/>
            <person name="Chan C."/>
        </authorList>
    </citation>
    <scope>NUCLEOTIDE SEQUENCE [LARGE SCALE GENOMIC DNA]</scope>
</reference>
<evidence type="ECO:0000256" key="1">
    <source>
        <dbReference type="SAM" id="MobiDB-lite"/>
    </source>
</evidence>
<feature type="non-terminal residue" evidence="2">
    <location>
        <position position="1"/>
    </location>
</feature>
<keyword evidence="3" id="KW-1185">Reference proteome</keyword>
<evidence type="ECO:0000313" key="2">
    <source>
        <dbReference type="EMBL" id="CAK0807984.1"/>
    </source>
</evidence>
<protein>
    <submittedName>
        <fullName evidence="2">Uncharacterized protein</fullName>
    </submittedName>
</protein>
<dbReference type="Proteomes" id="UP001189429">
    <property type="component" value="Unassembled WGS sequence"/>
</dbReference>
<feature type="region of interest" description="Disordered" evidence="1">
    <location>
        <begin position="44"/>
        <end position="70"/>
    </location>
</feature>
<evidence type="ECO:0000313" key="3">
    <source>
        <dbReference type="Proteomes" id="UP001189429"/>
    </source>
</evidence>
<proteinExistence type="predicted"/>
<feature type="region of interest" description="Disordered" evidence="1">
    <location>
        <begin position="1"/>
        <end position="26"/>
    </location>
</feature>